<reference evidence="2" key="1">
    <citation type="submission" date="2019-04" db="EMBL/GenBank/DDBJ databases">
        <authorList>
            <consortium name="Science for Life Laboratories"/>
        </authorList>
    </citation>
    <scope>NUCLEOTIDE SEQUENCE</scope>
    <source>
        <strain evidence="2">MBLW1</strain>
    </source>
</reference>
<accession>A0A6C2YHX9</accession>
<name>A0A6C2YHX9_9BACT</name>
<dbReference type="NCBIfam" id="TIGR04294">
    <property type="entry name" value="pre_pil_HX9DG"/>
    <property type="match status" value="1"/>
</dbReference>
<dbReference type="SUPFAM" id="SSF54523">
    <property type="entry name" value="Pili subunits"/>
    <property type="match status" value="1"/>
</dbReference>
<organism evidence="2">
    <name type="scientific">Tuwongella immobilis</name>
    <dbReference type="NCBI Taxonomy" id="692036"/>
    <lineage>
        <taxon>Bacteria</taxon>
        <taxon>Pseudomonadati</taxon>
        <taxon>Planctomycetota</taxon>
        <taxon>Planctomycetia</taxon>
        <taxon>Gemmatales</taxon>
        <taxon>Gemmataceae</taxon>
        <taxon>Tuwongella</taxon>
    </lineage>
</organism>
<proteinExistence type="predicted"/>
<dbReference type="EMBL" id="LR586016">
    <property type="protein sequence ID" value="VIP00974.1"/>
    <property type="molecule type" value="Genomic_DNA"/>
</dbReference>
<feature type="domain" description="DUF1559" evidence="1">
    <location>
        <begin position="37"/>
        <end position="342"/>
    </location>
</feature>
<dbReference type="AlphaFoldDB" id="A0A6C2YHX9"/>
<evidence type="ECO:0000313" key="2">
    <source>
        <dbReference type="EMBL" id="VIP00974.1"/>
    </source>
</evidence>
<gene>
    <name evidence="2" type="ORF">GMBLW1_29860</name>
</gene>
<evidence type="ECO:0000259" key="1">
    <source>
        <dbReference type="Pfam" id="PF07596"/>
    </source>
</evidence>
<dbReference type="InterPro" id="IPR012902">
    <property type="entry name" value="N_methyl_site"/>
</dbReference>
<dbReference type="Proteomes" id="UP000464378">
    <property type="component" value="Chromosome"/>
</dbReference>
<dbReference type="Gene3D" id="3.30.700.10">
    <property type="entry name" value="Glycoprotein, Type 4 Pilin"/>
    <property type="match status" value="1"/>
</dbReference>
<dbReference type="InParanoid" id="A0A6C2YHX9"/>
<keyword evidence="3" id="KW-1185">Reference proteome</keyword>
<dbReference type="NCBIfam" id="TIGR02532">
    <property type="entry name" value="IV_pilin_GFxxxE"/>
    <property type="match status" value="1"/>
</dbReference>
<dbReference type="Pfam" id="PF07596">
    <property type="entry name" value="SBP_bac_10"/>
    <property type="match status" value="1"/>
</dbReference>
<evidence type="ECO:0000313" key="3">
    <source>
        <dbReference type="Proteomes" id="UP000464378"/>
    </source>
</evidence>
<dbReference type="Pfam" id="PF07963">
    <property type="entry name" value="N_methyl"/>
    <property type="match status" value="1"/>
</dbReference>
<dbReference type="KEGG" id="tim:GMBLW1_29860"/>
<dbReference type="PANTHER" id="PTHR30093:SF2">
    <property type="entry name" value="TYPE II SECRETION SYSTEM PROTEIN H"/>
    <property type="match status" value="1"/>
</dbReference>
<protein>
    <recommendedName>
        <fullName evidence="1">DUF1559 domain-containing protein</fullName>
    </recommendedName>
</protein>
<dbReference type="PANTHER" id="PTHR30093">
    <property type="entry name" value="GENERAL SECRETION PATHWAY PROTEIN G"/>
    <property type="match status" value="1"/>
</dbReference>
<dbReference type="EMBL" id="LR593887">
    <property type="protein sequence ID" value="VTR97366.1"/>
    <property type="molecule type" value="Genomic_DNA"/>
</dbReference>
<dbReference type="InterPro" id="IPR027558">
    <property type="entry name" value="Pre_pil_HX9DG_C"/>
</dbReference>
<dbReference type="InterPro" id="IPR045584">
    <property type="entry name" value="Pilin-like"/>
</dbReference>
<sequence length="362" mass="37502">MGSMMRLRNRTAFTLIELLVVIAIIAILIGLLLPAVQKVRSAAARMSSQNNLKQLALAMHSFENATGSIPGMRAATGGNGNSFGFSVHAQLLPYIEQENLGRQIDTTQPLFVGTFPTPSFQLNPLMAGAAATPVKTMLCPGDAQNPLFTTNSGGGTHAGTSYVVNLGSGLAGPGGTAANGYDTRFPTDGMFFYGPGVRFADVTDGTSNTMVMSQTLLGLNTNLTKAFADTTPEERRRQIASVPGRSLFTGGAGANPGFGASPPLVAGDHTSATSWRGNRGGSWIWGNATANGFSAALPPNSPTPDATAHGMGWLSARSNFPGGVNVAFGDGSVRFVTDNVDINTWRAIATRNGGEVVSGSGF</sequence>
<dbReference type="InterPro" id="IPR011453">
    <property type="entry name" value="DUF1559"/>
</dbReference>